<dbReference type="SMART" id="SM00530">
    <property type="entry name" value="HTH_XRE"/>
    <property type="match status" value="1"/>
</dbReference>
<reference evidence="4" key="2">
    <citation type="journal article" date="2021" name="PeerJ">
        <title>Extensive microbial diversity within the chicken gut microbiome revealed by metagenomics and culture.</title>
        <authorList>
            <person name="Gilroy R."/>
            <person name="Ravi A."/>
            <person name="Getino M."/>
            <person name="Pursley I."/>
            <person name="Horton D.L."/>
            <person name="Alikhan N.F."/>
            <person name="Baker D."/>
            <person name="Gharbi K."/>
            <person name="Hall N."/>
            <person name="Watson M."/>
            <person name="Adriaenssens E.M."/>
            <person name="Foster-Nyarko E."/>
            <person name="Jarju S."/>
            <person name="Secka A."/>
            <person name="Antonio M."/>
            <person name="Oren A."/>
            <person name="Chaudhuri R.R."/>
            <person name="La Ragione R."/>
            <person name="Hildebrand F."/>
            <person name="Pallen M.J."/>
        </authorList>
    </citation>
    <scope>NUCLEOTIDE SEQUENCE</scope>
    <source>
        <strain evidence="4">CHK178-757</strain>
    </source>
</reference>
<dbReference type="GO" id="GO:0003677">
    <property type="term" value="F:DNA binding"/>
    <property type="evidence" value="ECO:0007669"/>
    <property type="project" value="UniProtKB-KW"/>
</dbReference>
<comment type="caution">
    <text evidence="4">The sequence shown here is derived from an EMBL/GenBank/DDBJ whole genome shotgun (WGS) entry which is preliminary data.</text>
</comment>
<feature type="domain" description="HTH cro/C1-type" evidence="3">
    <location>
        <begin position="68"/>
        <end position="122"/>
    </location>
</feature>
<dbReference type="PANTHER" id="PTHR46558:SF4">
    <property type="entry name" value="DNA-BIDING PHAGE PROTEIN"/>
    <property type="match status" value="1"/>
</dbReference>
<dbReference type="SUPFAM" id="SSF47413">
    <property type="entry name" value="lambda repressor-like DNA-binding domains"/>
    <property type="match status" value="1"/>
</dbReference>
<keyword evidence="2" id="KW-0812">Transmembrane</keyword>
<gene>
    <name evidence="4" type="ORF">IAB46_13640</name>
</gene>
<evidence type="ECO:0000256" key="2">
    <source>
        <dbReference type="SAM" id="Phobius"/>
    </source>
</evidence>
<dbReference type="PROSITE" id="PS50943">
    <property type="entry name" value="HTH_CROC1"/>
    <property type="match status" value="1"/>
</dbReference>
<dbReference type="EMBL" id="DVIT01000058">
    <property type="protein sequence ID" value="HIS48565.1"/>
    <property type="molecule type" value="Genomic_DNA"/>
</dbReference>
<dbReference type="CDD" id="cd00093">
    <property type="entry name" value="HTH_XRE"/>
    <property type="match status" value="1"/>
</dbReference>
<proteinExistence type="predicted"/>
<keyword evidence="1" id="KW-0238">DNA-binding</keyword>
<dbReference type="Gene3D" id="1.10.260.40">
    <property type="entry name" value="lambda repressor-like DNA-binding domains"/>
    <property type="match status" value="1"/>
</dbReference>
<accession>A0A9D1F721</accession>
<protein>
    <submittedName>
        <fullName evidence="4">Helix-turn-helix transcriptional regulator</fullName>
    </submittedName>
</protein>
<dbReference type="InterPro" id="IPR010982">
    <property type="entry name" value="Lambda_DNA-bd_dom_sf"/>
</dbReference>
<dbReference type="Proteomes" id="UP000823927">
    <property type="component" value="Unassembled WGS sequence"/>
</dbReference>
<organism evidence="4 5">
    <name type="scientific">Candidatus Scybalocola faecigallinarum</name>
    <dbReference type="NCBI Taxonomy" id="2840941"/>
    <lineage>
        <taxon>Bacteria</taxon>
        <taxon>Bacillati</taxon>
        <taxon>Bacillota</taxon>
        <taxon>Clostridia</taxon>
        <taxon>Lachnospirales</taxon>
        <taxon>Lachnospiraceae</taxon>
        <taxon>Lachnospiraceae incertae sedis</taxon>
        <taxon>Candidatus Scybalocola (ex Gilroy et al. 2021)</taxon>
    </lineage>
</organism>
<sequence>MFFSSVVVIVNLILLILFLTLIILIILALIKYIRGKNNRNAEQTGHVHEASDTADSSVQEKRPLCEILKNLRIQNNMTQEYVAESLGITRQAVSKWETGESSPSMANLAALAKLYNIPLEDILKGMEY</sequence>
<evidence type="ECO:0000259" key="3">
    <source>
        <dbReference type="PROSITE" id="PS50943"/>
    </source>
</evidence>
<evidence type="ECO:0000313" key="5">
    <source>
        <dbReference type="Proteomes" id="UP000823927"/>
    </source>
</evidence>
<name>A0A9D1F721_9FIRM</name>
<dbReference type="AlphaFoldDB" id="A0A9D1F721"/>
<evidence type="ECO:0000313" key="4">
    <source>
        <dbReference type="EMBL" id="HIS48565.1"/>
    </source>
</evidence>
<reference evidence="4" key="1">
    <citation type="submission" date="2020-10" db="EMBL/GenBank/DDBJ databases">
        <authorList>
            <person name="Gilroy R."/>
        </authorList>
    </citation>
    <scope>NUCLEOTIDE SEQUENCE</scope>
    <source>
        <strain evidence="4">CHK178-757</strain>
    </source>
</reference>
<dbReference type="Pfam" id="PF01381">
    <property type="entry name" value="HTH_3"/>
    <property type="match status" value="1"/>
</dbReference>
<keyword evidence="2" id="KW-1133">Transmembrane helix</keyword>
<keyword evidence="2" id="KW-0472">Membrane</keyword>
<dbReference type="PANTHER" id="PTHR46558">
    <property type="entry name" value="TRACRIPTIONAL REGULATORY PROTEIN-RELATED-RELATED"/>
    <property type="match status" value="1"/>
</dbReference>
<dbReference type="InterPro" id="IPR001387">
    <property type="entry name" value="Cro/C1-type_HTH"/>
</dbReference>
<evidence type="ECO:0000256" key="1">
    <source>
        <dbReference type="ARBA" id="ARBA00023125"/>
    </source>
</evidence>
<feature type="transmembrane region" description="Helical" evidence="2">
    <location>
        <begin position="6"/>
        <end position="30"/>
    </location>
</feature>